<evidence type="ECO:0000313" key="3">
    <source>
        <dbReference type="Proteomes" id="UP001175226"/>
    </source>
</evidence>
<protein>
    <recommendedName>
        <fullName evidence="1">F-box domain-containing protein</fullName>
    </recommendedName>
</protein>
<dbReference type="Proteomes" id="UP001175226">
    <property type="component" value="Unassembled WGS sequence"/>
</dbReference>
<reference evidence="2" key="1">
    <citation type="submission" date="2023-06" db="EMBL/GenBank/DDBJ databases">
        <authorList>
            <consortium name="Lawrence Berkeley National Laboratory"/>
            <person name="Ahrendt S."/>
            <person name="Sahu N."/>
            <person name="Indic B."/>
            <person name="Wong-Bajracharya J."/>
            <person name="Merenyi Z."/>
            <person name="Ke H.-M."/>
            <person name="Monk M."/>
            <person name="Kocsube S."/>
            <person name="Drula E."/>
            <person name="Lipzen A."/>
            <person name="Balint B."/>
            <person name="Henrissat B."/>
            <person name="Andreopoulos B."/>
            <person name="Martin F.M."/>
            <person name="Harder C.B."/>
            <person name="Rigling D."/>
            <person name="Ford K.L."/>
            <person name="Foster G.D."/>
            <person name="Pangilinan J."/>
            <person name="Papanicolaou A."/>
            <person name="Barry K."/>
            <person name="LaButti K."/>
            <person name="Viragh M."/>
            <person name="Koriabine M."/>
            <person name="Yan M."/>
            <person name="Riley R."/>
            <person name="Champramary S."/>
            <person name="Plett K.L."/>
            <person name="Tsai I.J."/>
            <person name="Slot J."/>
            <person name="Sipos G."/>
            <person name="Plett J."/>
            <person name="Nagy L.G."/>
            <person name="Grigoriev I.V."/>
        </authorList>
    </citation>
    <scope>NUCLEOTIDE SEQUENCE</scope>
    <source>
        <strain evidence="2">FPL87.14</strain>
    </source>
</reference>
<dbReference type="Pfam" id="PF12937">
    <property type="entry name" value="F-box-like"/>
    <property type="match status" value="1"/>
</dbReference>
<feature type="domain" description="F-box" evidence="1">
    <location>
        <begin position="35"/>
        <end position="94"/>
    </location>
</feature>
<dbReference type="EMBL" id="JAUEPT010000023">
    <property type="protein sequence ID" value="KAK0443228.1"/>
    <property type="molecule type" value="Genomic_DNA"/>
</dbReference>
<dbReference type="InterPro" id="IPR001810">
    <property type="entry name" value="F-box_dom"/>
</dbReference>
<gene>
    <name evidence="2" type="ORF">EV421DRAFT_2035526</name>
</gene>
<name>A0AA39JIF3_9AGAR</name>
<comment type="caution">
    <text evidence="2">The sequence shown here is derived from an EMBL/GenBank/DDBJ whole genome shotgun (WGS) entry which is preliminary data.</text>
</comment>
<keyword evidence="3" id="KW-1185">Reference proteome</keyword>
<evidence type="ECO:0000313" key="2">
    <source>
        <dbReference type="EMBL" id="KAK0443228.1"/>
    </source>
</evidence>
<accession>A0AA39JIF3</accession>
<dbReference type="Gene3D" id="3.80.10.10">
    <property type="entry name" value="Ribonuclease Inhibitor"/>
    <property type="match status" value="1"/>
</dbReference>
<dbReference type="SUPFAM" id="SSF52047">
    <property type="entry name" value="RNI-like"/>
    <property type="match status" value="1"/>
</dbReference>
<proteinExistence type="predicted"/>
<dbReference type="InterPro" id="IPR032675">
    <property type="entry name" value="LRR_dom_sf"/>
</dbReference>
<dbReference type="AlphaFoldDB" id="A0AA39JIF3"/>
<sequence length="355" mass="41036">MAYKLRSRRTFSQAEQDAHQELLSTGRANMTRLPVLPNELLLEILSYWPSIPIPAKDRRVFSERYMERFHALLALSQTCRSLRSVFLPLVWERLEACASRKQLLSPLYHRKLILPWEKEVATELVRQLEVVTVRDPTLAVYVRTISVTLSRFSADTVYSELARCLALLPNLHTLQICGVGSSKALYEAFYQRVFKSVKTLIFPPNGYVVLSCCPEVRNVACTTRTELMSDGVKTMIKYCEQIESLDICFVGDGQLLQTMTRKTKAIRDLRTINLCSSRMTMVDLKHLSRWKNLRTVYLQIPKYAIQELPKDLHDTVNYVREVLRAIPTEENDIKALVVDFQDMRTYRAKATHPFV</sequence>
<organism evidence="2 3">
    <name type="scientific">Armillaria borealis</name>
    <dbReference type="NCBI Taxonomy" id="47425"/>
    <lineage>
        <taxon>Eukaryota</taxon>
        <taxon>Fungi</taxon>
        <taxon>Dikarya</taxon>
        <taxon>Basidiomycota</taxon>
        <taxon>Agaricomycotina</taxon>
        <taxon>Agaricomycetes</taxon>
        <taxon>Agaricomycetidae</taxon>
        <taxon>Agaricales</taxon>
        <taxon>Marasmiineae</taxon>
        <taxon>Physalacriaceae</taxon>
        <taxon>Armillaria</taxon>
    </lineage>
</organism>
<evidence type="ECO:0000259" key="1">
    <source>
        <dbReference type="Pfam" id="PF12937"/>
    </source>
</evidence>